<dbReference type="InterPro" id="IPR025489">
    <property type="entry name" value="DUF4381"/>
</dbReference>
<proteinExistence type="predicted"/>
<feature type="transmembrane region" description="Helical" evidence="1">
    <location>
        <begin position="25"/>
        <end position="46"/>
    </location>
</feature>
<evidence type="ECO:0000313" key="3">
    <source>
        <dbReference type="Proteomes" id="UP001501757"/>
    </source>
</evidence>
<evidence type="ECO:0008006" key="4">
    <source>
        <dbReference type="Google" id="ProtNLM"/>
    </source>
</evidence>
<evidence type="ECO:0000256" key="1">
    <source>
        <dbReference type="SAM" id="Phobius"/>
    </source>
</evidence>
<protein>
    <recommendedName>
        <fullName evidence="4">DUF4381 domain-containing protein</fullName>
    </recommendedName>
</protein>
<reference evidence="2 3" key="1">
    <citation type="journal article" date="2019" name="Int. J. Syst. Evol. Microbiol.">
        <title>The Global Catalogue of Microorganisms (GCM) 10K type strain sequencing project: providing services to taxonomists for standard genome sequencing and annotation.</title>
        <authorList>
            <consortium name="The Broad Institute Genomics Platform"/>
            <consortium name="The Broad Institute Genome Sequencing Center for Infectious Disease"/>
            <person name="Wu L."/>
            <person name="Ma J."/>
        </authorList>
    </citation>
    <scope>NUCLEOTIDE SEQUENCE [LARGE SCALE GENOMIC DNA]</scope>
    <source>
        <strain evidence="2 3">JCM 13378</strain>
    </source>
</reference>
<keyword evidence="1" id="KW-0472">Membrane</keyword>
<dbReference type="Pfam" id="PF14316">
    <property type="entry name" value="DUF4381"/>
    <property type="match status" value="1"/>
</dbReference>
<keyword evidence="1" id="KW-1133">Transmembrane helix</keyword>
<keyword evidence="1" id="KW-0812">Transmembrane</keyword>
<organism evidence="2 3">
    <name type="scientific">Bowmanella denitrificans</name>
    <dbReference type="NCBI Taxonomy" id="366582"/>
    <lineage>
        <taxon>Bacteria</taxon>
        <taxon>Pseudomonadati</taxon>
        <taxon>Pseudomonadota</taxon>
        <taxon>Gammaproteobacteria</taxon>
        <taxon>Alteromonadales</taxon>
        <taxon>Alteromonadaceae</taxon>
        <taxon>Bowmanella</taxon>
    </lineage>
</organism>
<dbReference type="RefSeq" id="WP_343843776.1">
    <property type="nucleotide sequence ID" value="NZ_BAAAEI010000006.1"/>
</dbReference>
<dbReference type="EMBL" id="BAAAEI010000006">
    <property type="protein sequence ID" value="GAA0352037.1"/>
    <property type="molecule type" value="Genomic_DNA"/>
</dbReference>
<evidence type="ECO:0000313" key="2">
    <source>
        <dbReference type="EMBL" id="GAA0352037.1"/>
    </source>
</evidence>
<comment type="caution">
    <text evidence="2">The sequence shown here is derived from an EMBL/GenBank/DDBJ whole genome shotgun (WGS) entry which is preliminary data.</text>
</comment>
<dbReference type="Proteomes" id="UP001501757">
    <property type="component" value="Unassembled WGS sequence"/>
</dbReference>
<name>A0ABN0X0I4_9ALTE</name>
<gene>
    <name evidence="2" type="ORF">GCM10009092_15550</name>
</gene>
<accession>A0ABN0X0I4</accession>
<keyword evidence="3" id="KW-1185">Reference proteome</keyword>
<sequence>MKNNPLSELKDIHLPDPVSAWPPAYGWWLLAIVAVALLIGLILVYIRARHKRLAVRQALDELNRLDLSQADWPAGLNALLKRLTLSYLPRESSAALHQQQWLNLLTSLLPTKHRATFAKGYQPLLDGLYRPNPSLDDAESYRRLTRFWIKHALPPSKRRLKEASDV</sequence>